<evidence type="ECO:0000313" key="2">
    <source>
        <dbReference type="EMBL" id="OSX65175.1"/>
    </source>
</evidence>
<gene>
    <name evidence="2" type="ORF">POSPLADRAFT_1044585</name>
</gene>
<feature type="region of interest" description="Disordered" evidence="1">
    <location>
        <begin position="39"/>
        <end position="62"/>
    </location>
</feature>
<evidence type="ECO:0000256" key="1">
    <source>
        <dbReference type="SAM" id="MobiDB-lite"/>
    </source>
</evidence>
<dbReference type="STRING" id="670580.A0A1X6N950"/>
<dbReference type="OrthoDB" id="3266915at2759"/>
<accession>A0A1X6N950</accession>
<protein>
    <submittedName>
        <fullName evidence="2">Uncharacterized protein</fullName>
    </submittedName>
</protein>
<dbReference type="AlphaFoldDB" id="A0A1X6N950"/>
<dbReference type="RefSeq" id="XP_024341969.1">
    <property type="nucleotide sequence ID" value="XM_024478566.1"/>
</dbReference>
<name>A0A1X6N950_9APHY</name>
<dbReference type="Proteomes" id="UP000194127">
    <property type="component" value="Unassembled WGS sequence"/>
</dbReference>
<reference evidence="2 3" key="1">
    <citation type="submission" date="2017-04" db="EMBL/GenBank/DDBJ databases">
        <title>Genome Sequence of the Model Brown-Rot Fungus Postia placenta SB12.</title>
        <authorList>
            <consortium name="DOE Joint Genome Institute"/>
            <person name="Gaskell J."/>
            <person name="Kersten P."/>
            <person name="Larrondo L.F."/>
            <person name="Canessa P."/>
            <person name="Martinez D."/>
            <person name="Hibbett D."/>
            <person name="Schmoll M."/>
            <person name="Kubicek C.P."/>
            <person name="Martinez A.T."/>
            <person name="Yadav J."/>
            <person name="Master E."/>
            <person name="Magnuson J.K."/>
            <person name="James T."/>
            <person name="Yaver D."/>
            <person name="Berka R."/>
            <person name="Labutti K."/>
            <person name="Lipzen A."/>
            <person name="Aerts A."/>
            <person name="Barry K."/>
            <person name="Henrissat B."/>
            <person name="Blanchette R."/>
            <person name="Grigoriev I."/>
            <person name="Cullen D."/>
        </authorList>
    </citation>
    <scope>NUCLEOTIDE SEQUENCE [LARGE SCALE GENOMIC DNA]</scope>
    <source>
        <strain evidence="2 3">MAD-698-R-SB12</strain>
    </source>
</reference>
<proteinExistence type="predicted"/>
<sequence length="323" mass="36628">MYRVPMTVAAKSKSALTPHRPLTAKSQKTLKVKPFITISRPLGDKTPFPNRVANDAQSQTPSPLNEKLAKLSLEEPGPAIVPGALLRPSSARTSLRIPRTSGGKYEFKTPITQGNHWDVSDGDIDVEPEIQPDEQEAVQEEDYDEIEYMPPTAIIPPYEPPFEMPDYTVLGKTMWEMMHSVKFDDSADLYYAADIEIEIDVQEAWRESGFDSSPSKWERPKLPELDTHHSLYNSSTIAANDTVRSEIHCIIAHYAHHNRTKQKRCRSFDIEKCCWRCTKKSIRDHGHCGYTEGKDWEHIGQGRIECNWFQDKGSSGSDVPTSR</sequence>
<keyword evidence="3" id="KW-1185">Reference proteome</keyword>
<organism evidence="2 3">
    <name type="scientific">Postia placenta MAD-698-R-SB12</name>
    <dbReference type="NCBI Taxonomy" id="670580"/>
    <lineage>
        <taxon>Eukaryota</taxon>
        <taxon>Fungi</taxon>
        <taxon>Dikarya</taxon>
        <taxon>Basidiomycota</taxon>
        <taxon>Agaricomycotina</taxon>
        <taxon>Agaricomycetes</taxon>
        <taxon>Polyporales</taxon>
        <taxon>Adustoporiaceae</taxon>
        <taxon>Rhodonia</taxon>
    </lineage>
</organism>
<dbReference type="GeneID" id="36323516"/>
<evidence type="ECO:0000313" key="3">
    <source>
        <dbReference type="Proteomes" id="UP000194127"/>
    </source>
</evidence>
<dbReference type="EMBL" id="KZ110593">
    <property type="protein sequence ID" value="OSX65175.1"/>
    <property type="molecule type" value="Genomic_DNA"/>
</dbReference>